<dbReference type="InterPro" id="IPR000160">
    <property type="entry name" value="GGDEF_dom"/>
</dbReference>
<organism evidence="4 5">
    <name type="scientific">Undibacterium pigrum</name>
    <dbReference type="NCBI Taxonomy" id="401470"/>
    <lineage>
        <taxon>Bacteria</taxon>
        <taxon>Pseudomonadati</taxon>
        <taxon>Pseudomonadota</taxon>
        <taxon>Betaproteobacteria</taxon>
        <taxon>Burkholderiales</taxon>
        <taxon>Oxalobacteraceae</taxon>
        <taxon>Undibacterium</taxon>
    </lineage>
</organism>
<evidence type="ECO:0000256" key="2">
    <source>
        <dbReference type="ARBA" id="ARBA00034247"/>
    </source>
</evidence>
<gene>
    <name evidence="4" type="ORF">DFR42_102336</name>
</gene>
<proteinExistence type="predicted"/>
<dbReference type="InterPro" id="IPR043128">
    <property type="entry name" value="Rev_trsase/Diguanyl_cyclase"/>
</dbReference>
<dbReference type="Pfam" id="PF00990">
    <property type="entry name" value="GGDEF"/>
    <property type="match status" value="1"/>
</dbReference>
<comment type="caution">
    <text evidence="4">The sequence shown here is derived from an EMBL/GenBank/DDBJ whole genome shotgun (WGS) entry which is preliminary data.</text>
</comment>
<dbReference type="Proteomes" id="UP000247792">
    <property type="component" value="Unassembled WGS sequence"/>
</dbReference>
<dbReference type="Gene3D" id="3.30.70.270">
    <property type="match status" value="1"/>
</dbReference>
<evidence type="ECO:0000259" key="3">
    <source>
        <dbReference type="PROSITE" id="PS50887"/>
    </source>
</evidence>
<dbReference type="GO" id="GO:0005886">
    <property type="term" value="C:plasma membrane"/>
    <property type="evidence" value="ECO:0007669"/>
    <property type="project" value="TreeGrafter"/>
</dbReference>
<dbReference type="GO" id="GO:0052621">
    <property type="term" value="F:diguanylate cyclase activity"/>
    <property type="evidence" value="ECO:0007669"/>
    <property type="project" value="UniProtKB-EC"/>
</dbReference>
<dbReference type="EMBL" id="QJKB01000002">
    <property type="protein sequence ID" value="PXX45123.1"/>
    <property type="molecule type" value="Genomic_DNA"/>
</dbReference>
<feature type="domain" description="GGDEF" evidence="3">
    <location>
        <begin position="77"/>
        <end position="209"/>
    </location>
</feature>
<dbReference type="InterPro" id="IPR050469">
    <property type="entry name" value="Diguanylate_Cyclase"/>
</dbReference>
<dbReference type="PANTHER" id="PTHR45138:SF9">
    <property type="entry name" value="DIGUANYLATE CYCLASE DGCM-RELATED"/>
    <property type="match status" value="1"/>
</dbReference>
<dbReference type="GO" id="GO:0043709">
    <property type="term" value="P:cell adhesion involved in single-species biofilm formation"/>
    <property type="evidence" value="ECO:0007669"/>
    <property type="project" value="TreeGrafter"/>
</dbReference>
<dbReference type="OrthoDB" id="8749970at2"/>
<accession>A0A318JEB4</accession>
<evidence type="ECO:0000313" key="5">
    <source>
        <dbReference type="Proteomes" id="UP000247792"/>
    </source>
</evidence>
<dbReference type="EC" id="2.7.7.65" evidence="1"/>
<dbReference type="SMART" id="SM00267">
    <property type="entry name" value="GGDEF"/>
    <property type="match status" value="1"/>
</dbReference>
<sequence length="220" mass="24230">MPTDFNQPLLNARQQIDQLIKQIKNEGHQDNLVPTLETVLTQLDSMARTDHLTGALNRRALVAMLDGELARSFRTGHTFTLAAIAVDGLEQILEQHGQAAARQVLQQVAKEALTMLRTLDSFGRVAANEFAIVMPTTWLESSRKAIARLKLRIAEVDWNAISPGLTVTFATGLTTNAHKDTADNMLKRVNSALQIARSQGADQIVEIEPPLPDYDPNAED</sequence>
<evidence type="ECO:0000313" key="4">
    <source>
        <dbReference type="EMBL" id="PXX45123.1"/>
    </source>
</evidence>
<protein>
    <recommendedName>
        <fullName evidence="1">diguanylate cyclase</fullName>
        <ecNumber evidence="1">2.7.7.65</ecNumber>
    </recommendedName>
</protein>
<dbReference type="CDD" id="cd01949">
    <property type="entry name" value="GGDEF"/>
    <property type="match status" value="1"/>
</dbReference>
<dbReference type="InterPro" id="IPR029787">
    <property type="entry name" value="Nucleotide_cyclase"/>
</dbReference>
<name>A0A318JEB4_9BURK</name>
<dbReference type="GO" id="GO:1902201">
    <property type="term" value="P:negative regulation of bacterial-type flagellum-dependent cell motility"/>
    <property type="evidence" value="ECO:0007669"/>
    <property type="project" value="TreeGrafter"/>
</dbReference>
<dbReference type="AlphaFoldDB" id="A0A318JEB4"/>
<comment type="catalytic activity">
    <reaction evidence="2">
        <text>2 GTP = 3',3'-c-di-GMP + 2 diphosphate</text>
        <dbReference type="Rhea" id="RHEA:24898"/>
        <dbReference type="ChEBI" id="CHEBI:33019"/>
        <dbReference type="ChEBI" id="CHEBI:37565"/>
        <dbReference type="ChEBI" id="CHEBI:58805"/>
        <dbReference type="EC" id="2.7.7.65"/>
    </reaction>
</comment>
<dbReference type="PANTHER" id="PTHR45138">
    <property type="entry name" value="REGULATORY COMPONENTS OF SENSORY TRANSDUCTION SYSTEM"/>
    <property type="match status" value="1"/>
</dbReference>
<dbReference type="PROSITE" id="PS50887">
    <property type="entry name" value="GGDEF"/>
    <property type="match status" value="1"/>
</dbReference>
<keyword evidence="5" id="KW-1185">Reference proteome</keyword>
<dbReference type="RefSeq" id="WP_110254588.1">
    <property type="nucleotide sequence ID" value="NZ_QJKB01000002.1"/>
</dbReference>
<evidence type="ECO:0000256" key="1">
    <source>
        <dbReference type="ARBA" id="ARBA00012528"/>
    </source>
</evidence>
<dbReference type="SUPFAM" id="SSF55073">
    <property type="entry name" value="Nucleotide cyclase"/>
    <property type="match status" value="1"/>
</dbReference>
<dbReference type="NCBIfam" id="TIGR00254">
    <property type="entry name" value="GGDEF"/>
    <property type="match status" value="1"/>
</dbReference>
<reference evidence="4 5" key="1">
    <citation type="submission" date="2018-05" db="EMBL/GenBank/DDBJ databases">
        <title>Genomic Encyclopedia of Type Strains, Phase IV (KMG-IV): sequencing the most valuable type-strain genomes for metagenomic binning, comparative biology and taxonomic classification.</title>
        <authorList>
            <person name="Goeker M."/>
        </authorList>
    </citation>
    <scope>NUCLEOTIDE SEQUENCE [LARGE SCALE GENOMIC DNA]</scope>
    <source>
        <strain evidence="4 5">DSM 19792</strain>
    </source>
</reference>